<keyword evidence="2" id="KW-1185">Reference proteome</keyword>
<evidence type="ECO:0000313" key="1">
    <source>
        <dbReference type="EMBL" id="KAG5265685.1"/>
    </source>
</evidence>
<dbReference type="EMBL" id="JADWDJ010000019">
    <property type="protein sequence ID" value="KAG5265685.1"/>
    <property type="molecule type" value="Genomic_DNA"/>
</dbReference>
<name>A0AAV6FWX2_9TELE</name>
<sequence length="107" mass="11675">MERCLDAVNQMPEARCSYSVFQLPEKACSSVPSHCLPLWPSASGPSDRWPQTSLPASPGRALQKTQSHVTNIINHPSIYGPSLHLSTQYPATVASWSMKSLIPAETL</sequence>
<dbReference type="Proteomes" id="UP000823561">
    <property type="component" value="Chromosome 19"/>
</dbReference>
<gene>
    <name evidence="1" type="ORF">AALO_G00245200</name>
</gene>
<dbReference type="AlphaFoldDB" id="A0AAV6FWX2"/>
<evidence type="ECO:0000313" key="2">
    <source>
        <dbReference type="Proteomes" id="UP000823561"/>
    </source>
</evidence>
<proteinExistence type="predicted"/>
<reference evidence="1" key="1">
    <citation type="submission" date="2020-10" db="EMBL/GenBank/DDBJ databases">
        <title>Chromosome-scale genome assembly of the Allis shad, Alosa alosa.</title>
        <authorList>
            <person name="Margot Z."/>
            <person name="Christophe K."/>
            <person name="Cabau C."/>
            <person name="Louis A."/>
            <person name="Berthelot C."/>
            <person name="Parey E."/>
            <person name="Roest Crollius H."/>
            <person name="Montfort J."/>
            <person name="Robinson-Rechavi M."/>
            <person name="Bucao C."/>
            <person name="Bouchez O."/>
            <person name="Gislard M."/>
            <person name="Lluch J."/>
            <person name="Milhes M."/>
            <person name="Lampietro C."/>
            <person name="Lopez Roques C."/>
            <person name="Donnadieu C."/>
            <person name="Braasch I."/>
            <person name="Desvignes T."/>
            <person name="Postlethwait J."/>
            <person name="Bobe J."/>
            <person name="Guiguen Y."/>
        </authorList>
    </citation>
    <scope>NUCLEOTIDE SEQUENCE</scope>
    <source>
        <strain evidence="1">M-15738</strain>
        <tissue evidence="1">Blood</tissue>
    </source>
</reference>
<comment type="caution">
    <text evidence="1">The sequence shown here is derived from an EMBL/GenBank/DDBJ whole genome shotgun (WGS) entry which is preliminary data.</text>
</comment>
<organism evidence="1 2">
    <name type="scientific">Alosa alosa</name>
    <name type="common">allis shad</name>
    <dbReference type="NCBI Taxonomy" id="278164"/>
    <lineage>
        <taxon>Eukaryota</taxon>
        <taxon>Metazoa</taxon>
        <taxon>Chordata</taxon>
        <taxon>Craniata</taxon>
        <taxon>Vertebrata</taxon>
        <taxon>Euteleostomi</taxon>
        <taxon>Actinopterygii</taxon>
        <taxon>Neopterygii</taxon>
        <taxon>Teleostei</taxon>
        <taxon>Clupei</taxon>
        <taxon>Clupeiformes</taxon>
        <taxon>Clupeoidei</taxon>
        <taxon>Clupeidae</taxon>
        <taxon>Alosa</taxon>
    </lineage>
</organism>
<protein>
    <submittedName>
        <fullName evidence="1">Uncharacterized protein</fullName>
    </submittedName>
</protein>
<accession>A0AAV6FWX2</accession>